<organism evidence="1 2">
    <name type="scientific">Dendrothele bispora (strain CBS 962.96)</name>
    <dbReference type="NCBI Taxonomy" id="1314807"/>
    <lineage>
        <taxon>Eukaryota</taxon>
        <taxon>Fungi</taxon>
        <taxon>Dikarya</taxon>
        <taxon>Basidiomycota</taxon>
        <taxon>Agaricomycotina</taxon>
        <taxon>Agaricomycetes</taxon>
        <taxon>Agaricomycetidae</taxon>
        <taxon>Agaricales</taxon>
        <taxon>Agaricales incertae sedis</taxon>
        <taxon>Dendrothele</taxon>
    </lineage>
</organism>
<proteinExistence type="predicted"/>
<dbReference type="AlphaFoldDB" id="A0A4S8MPR6"/>
<dbReference type="Proteomes" id="UP000297245">
    <property type="component" value="Unassembled WGS sequence"/>
</dbReference>
<dbReference type="OrthoDB" id="3249150at2759"/>
<keyword evidence="2" id="KW-1185">Reference proteome</keyword>
<evidence type="ECO:0000313" key="1">
    <source>
        <dbReference type="EMBL" id="THV04862.1"/>
    </source>
</evidence>
<protein>
    <submittedName>
        <fullName evidence="1">Uncharacterized protein</fullName>
    </submittedName>
</protein>
<evidence type="ECO:0000313" key="2">
    <source>
        <dbReference type="Proteomes" id="UP000297245"/>
    </source>
</evidence>
<gene>
    <name evidence="1" type="ORF">K435DRAFT_850408</name>
</gene>
<accession>A0A4S8MPR6</accession>
<dbReference type="EMBL" id="ML179052">
    <property type="protein sequence ID" value="THV04862.1"/>
    <property type="molecule type" value="Genomic_DNA"/>
</dbReference>
<reference evidence="1 2" key="1">
    <citation type="journal article" date="2019" name="Nat. Ecol. Evol.">
        <title>Megaphylogeny resolves global patterns of mushroom evolution.</title>
        <authorList>
            <person name="Varga T."/>
            <person name="Krizsan K."/>
            <person name="Foldi C."/>
            <person name="Dima B."/>
            <person name="Sanchez-Garcia M."/>
            <person name="Sanchez-Ramirez S."/>
            <person name="Szollosi G.J."/>
            <person name="Szarkandi J.G."/>
            <person name="Papp V."/>
            <person name="Albert L."/>
            <person name="Andreopoulos W."/>
            <person name="Angelini C."/>
            <person name="Antonin V."/>
            <person name="Barry K.W."/>
            <person name="Bougher N.L."/>
            <person name="Buchanan P."/>
            <person name="Buyck B."/>
            <person name="Bense V."/>
            <person name="Catcheside P."/>
            <person name="Chovatia M."/>
            <person name="Cooper J."/>
            <person name="Damon W."/>
            <person name="Desjardin D."/>
            <person name="Finy P."/>
            <person name="Geml J."/>
            <person name="Haridas S."/>
            <person name="Hughes K."/>
            <person name="Justo A."/>
            <person name="Karasinski D."/>
            <person name="Kautmanova I."/>
            <person name="Kiss B."/>
            <person name="Kocsube S."/>
            <person name="Kotiranta H."/>
            <person name="LaButti K.M."/>
            <person name="Lechner B.E."/>
            <person name="Liimatainen K."/>
            <person name="Lipzen A."/>
            <person name="Lukacs Z."/>
            <person name="Mihaltcheva S."/>
            <person name="Morgado L.N."/>
            <person name="Niskanen T."/>
            <person name="Noordeloos M.E."/>
            <person name="Ohm R.A."/>
            <person name="Ortiz-Santana B."/>
            <person name="Ovrebo C."/>
            <person name="Racz N."/>
            <person name="Riley R."/>
            <person name="Savchenko A."/>
            <person name="Shiryaev A."/>
            <person name="Soop K."/>
            <person name="Spirin V."/>
            <person name="Szebenyi C."/>
            <person name="Tomsovsky M."/>
            <person name="Tulloss R.E."/>
            <person name="Uehling J."/>
            <person name="Grigoriev I.V."/>
            <person name="Vagvolgyi C."/>
            <person name="Papp T."/>
            <person name="Martin F.M."/>
            <person name="Miettinen O."/>
            <person name="Hibbett D.S."/>
            <person name="Nagy L.G."/>
        </authorList>
    </citation>
    <scope>NUCLEOTIDE SEQUENCE [LARGE SCALE GENOMIC DNA]</scope>
    <source>
        <strain evidence="1 2">CBS 962.96</strain>
    </source>
</reference>
<name>A0A4S8MPR6_DENBC</name>
<sequence>MPSHVQSYEILLDFSNDTDAAVTIQLSRDYGRNTNAIVLLHPSESVTLILDSGSVYRYAVKTGSGSVYKVANVVARSWRNIHCNISHLFSSANSSYRDPSLPVDGVVVDKLWRDYRICIWNDS</sequence>